<feature type="region of interest" description="Disordered" evidence="5">
    <location>
        <begin position="67"/>
        <end position="122"/>
    </location>
</feature>
<dbReference type="InterPro" id="IPR006260">
    <property type="entry name" value="TonB/TolA_C"/>
</dbReference>
<evidence type="ECO:0000256" key="3">
    <source>
        <dbReference type="ARBA" id="ARBA00022989"/>
    </source>
</evidence>
<dbReference type="KEGG" id="sfu:Sfum_0754"/>
<name>A0LGA0_SYNFM</name>
<accession>A0LGA0</accession>
<dbReference type="eggNOG" id="COG0810">
    <property type="taxonomic scope" value="Bacteria"/>
</dbReference>
<feature type="compositionally biased region" description="Polar residues" evidence="5">
    <location>
        <begin position="177"/>
        <end position="186"/>
    </location>
</feature>
<dbReference type="Proteomes" id="UP000001784">
    <property type="component" value="Chromosome"/>
</dbReference>
<evidence type="ECO:0000256" key="5">
    <source>
        <dbReference type="SAM" id="MobiDB-lite"/>
    </source>
</evidence>
<dbReference type="InterPro" id="IPR037682">
    <property type="entry name" value="TonB_C"/>
</dbReference>
<keyword evidence="4 6" id="KW-0472">Membrane</keyword>
<dbReference type="Pfam" id="PF13103">
    <property type="entry name" value="TonB_2"/>
    <property type="match status" value="1"/>
</dbReference>
<evidence type="ECO:0000256" key="1">
    <source>
        <dbReference type="ARBA" id="ARBA00004167"/>
    </source>
</evidence>
<evidence type="ECO:0000256" key="6">
    <source>
        <dbReference type="SAM" id="Phobius"/>
    </source>
</evidence>
<dbReference type="AlphaFoldDB" id="A0LGA0"/>
<dbReference type="OrthoDB" id="5432798at2"/>
<evidence type="ECO:0000313" key="8">
    <source>
        <dbReference type="EMBL" id="ABK16452.1"/>
    </source>
</evidence>
<feature type="compositionally biased region" description="Low complexity" evidence="5">
    <location>
        <begin position="150"/>
        <end position="170"/>
    </location>
</feature>
<gene>
    <name evidence="8" type="ordered locus">Sfum_0754</name>
</gene>
<protein>
    <submittedName>
        <fullName evidence="8">TonB family protein</fullName>
    </submittedName>
</protein>
<feature type="region of interest" description="Disordered" evidence="5">
    <location>
        <begin position="146"/>
        <end position="216"/>
    </location>
</feature>
<evidence type="ECO:0000256" key="4">
    <source>
        <dbReference type="ARBA" id="ARBA00023136"/>
    </source>
</evidence>
<evidence type="ECO:0000259" key="7">
    <source>
        <dbReference type="PROSITE" id="PS52015"/>
    </source>
</evidence>
<dbReference type="RefSeq" id="WP_011697625.1">
    <property type="nucleotide sequence ID" value="NC_008554.1"/>
</dbReference>
<comment type="subcellular location">
    <subcellularLocation>
        <location evidence="1">Membrane</location>
        <topology evidence="1">Single-pass membrane protein</topology>
    </subcellularLocation>
</comment>
<dbReference type="GO" id="GO:0055085">
    <property type="term" value="P:transmembrane transport"/>
    <property type="evidence" value="ECO:0007669"/>
    <property type="project" value="InterPro"/>
</dbReference>
<organism evidence="8 9">
    <name type="scientific">Syntrophobacter fumaroxidans (strain DSM 10017 / MPOB)</name>
    <dbReference type="NCBI Taxonomy" id="335543"/>
    <lineage>
        <taxon>Bacteria</taxon>
        <taxon>Pseudomonadati</taxon>
        <taxon>Thermodesulfobacteriota</taxon>
        <taxon>Syntrophobacteria</taxon>
        <taxon>Syntrophobacterales</taxon>
        <taxon>Syntrophobacteraceae</taxon>
        <taxon>Syntrophobacter</taxon>
    </lineage>
</organism>
<dbReference type="GO" id="GO:0016020">
    <property type="term" value="C:membrane"/>
    <property type="evidence" value="ECO:0007669"/>
    <property type="project" value="UniProtKB-SubCell"/>
</dbReference>
<proteinExistence type="predicted"/>
<keyword evidence="3 6" id="KW-1133">Transmembrane helix</keyword>
<dbReference type="Gene3D" id="3.30.1150.10">
    <property type="match status" value="1"/>
</dbReference>
<reference evidence="8 9" key="1">
    <citation type="submission" date="2006-10" db="EMBL/GenBank/DDBJ databases">
        <title>Complete sequence of Syntrophobacter fumaroxidans MPOB.</title>
        <authorList>
            <consortium name="US DOE Joint Genome Institute"/>
            <person name="Copeland A."/>
            <person name="Lucas S."/>
            <person name="Lapidus A."/>
            <person name="Barry K."/>
            <person name="Detter J.C."/>
            <person name="Glavina del Rio T."/>
            <person name="Hammon N."/>
            <person name="Israni S."/>
            <person name="Pitluck S."/>
            <person name="Goltsman E.G."/>
            <person name="Martinez M."/>
            <person name="Schmutz J."/>
            <person name="Larimer F."/>
            <person name="Land M."/>
            <person name="Hauser L."/>
            <person name="Kyrpides N."/>
            <person name="Kim E."/>
            <person name="Boone D.R."/>
            <person name="Brockman F."/>
            <person name="Culley D."/>
            <person name="Ferry J."/>
            <person name="Gunsalus R."/>
            <person name="McInerney M.J."/>
            <person name="Morrison M."/>
            <person name="Plugge C."/>
            <person name="Rohlin L."/>
            <person name="Scholten J."/>
            <person name="Sieber J."/>
            <person name="Stams A.J.M."/>
            <person name="Worm P."/>
            <person name="Henstra A.M."/>
            <person name="Richardson P."/>
        </authorList>
    </citation>
    <scope>NUCLEOTIDE SEQUENCE [LARGE SCALE GENOMIC DNA]</scope>
    <source>
        <strain evidence="9">DSM 10017 / MPOB</strain>
    </source>
</reference>
<sequence length="317" mass="33490">MESLTCTPRRLSKGEFLTGVGGSILVHIGVIVLAVAVSWHIPKKGVAPAFTTVNLVSMQDVAGAAPKKGLQTKGAEGPRTQEAAKPVPTAKPGPMVPIRRLRMEDPVKKTEPEIKKIESRDIPKVAETAPASMSVEKSLEKLIPKPKAPAKPAQAAQASSQEPSAAPQEQRQARVKPSSTQENPAQGNPRGAVDGHAGGTADTTARGNPEASGKADGGRVASALLALYANQVKNAINSQWSILDSLKSTRLEARLLIAVSRDGRVLDLQVEKPSGNGLFDEACVRAVRKAAPLPPIPETYTSPRIEFVINFRPEGLS</sequence>
<feature type="compositionally biased region" description="Basic and acidic residues" evidence="5">
    <location>
        <begin position="101"/>
        <end position="122"/>
    </location>
</feature>
<dbReference type="PROSITE" id="PS52015">
    <property type="entry name" value="TONB_CTD"/>
    <property type="match status" value="1"/>
</dbReference>
<keyword evidence="9" id="KW-1185">Reference proteome</keyword>
<feature type="transmembrane region" description="Helical" evidence="6">
    <location>
        <begin position="16"/>
        <end position="41"/>
    </location>
</feature>
<dbReference type="NCBIfam" id="TIGR01352">
    <property type="entry name" value="tonB_Cterm"/>
    <property type="match status" value="1"/>
</dbReference>
<evidence type="ECO:0000256" key="2">
    <source>
        <dbReference type="ARBA" id="ARBA00022692"/>
    </source>
</evidence>
<keyword evidence="2 6" id="KW-0812">Transmembrane</keyword>
<feature type="domain" description="TonB C-terminal" evidence="7">
    <location>
        <begin position="225"/>
        <end position="317"/>
    </location>
</feature>
<dbReference type="InParanoid" id="A0LGA0"/>
<evidence type="ECO:0000313" key="9">
    <source>
        <dbReference type="Proteomes" id="UP000001784"/>
    </source>
</evidence>
<dbReference type="EMBL" id="CP000478">
    <property type="protein sequence ID" value="ABK16452.1"/>
    <property type="molecule type" value="Genomic_DNA"/>
</dbReference>
<dbReference type="HOGENOM" id="CLU_876966_0_0_7"/>
<dbReference type="STRING" id="335543.Sfum_0754"/>
<dbReference type="SUPFAM" id="SSF74653">
    <property type="entry name" value="TolA/TonB C-terminal domain"/>
    <property type="match status" value="1"/>
</dbReference>